<organism evidence="4 5">
    <name type="scientific">Halobacillus faecis</name>
    <dbReference type="NCBI Taxonomy" id="360184"/>
    <lineage>
        <taxon>Bacteria</taxon>
        <taxon>Bacillati</taxon>
        <taxon>Bacillota</taxon>
        <taxon>Bacilli</taxon>
        <taxon>Bacillales</taxon>
        <taxon>Bacillaceae</taxon>
        <taxon>Halobacillus</taxon>
    </lineage>
</organism>
<evidence type="ECO:0000256" key="2">
    <source>
        <dbReference type="SAM" id="SignalP"/>
    </source>
</evidence>
<sequence length="1326" mass="143009">MRKKNFVRGVSSVVVSSMVLGMFSVPAHPVKAESTSPDSLLVTEYVEGSSYNKALELYNGTGEDIDLSQYTLEVYSNGNTSGPASLSLEGTLADGDVFVLANQRATASELDDADLRTGNGVVNFNGNDVILLKKGDSIVDSLGQIGSADNFGSDVTLTRKADHLDGDTSPDDAFDPSVSFEQHGKDEFSYIGQFPGEGSEEEPPAPDEPVELSSIADARSSEKGTDVKIKGIATATFVAGDKTNVYIQDETGGIVVRTSQKVIIGDELTAEGALSDYYGLEQIQTENIEITEENKGVPAALQVEGADFSKESGEDFEGEYVELTDVEIVGEGDGGDYLAEESGTEFLISPNEGSVDFEVGKTYELLRGVVTYSFDEYRLIPRIQSDVIEEIFSVIASKDSGNIPEGSEVTLSTAQPDATIHYTMDGSEPTSESQVYDSPITINKDTTIKAVVVKEGGETSEVFTYSYEVLKAVDSLEIHDIQGSSHTSPYVDMNVENVTGVVTALDGTYGYYIQGTNPDDDIATSEGIYVYDRNSGVSVRDEVSVNGEVKEWREDGYDDADDLLTTQITASDSTILSSENTLPDTVVIGEDRIQPKVNIEDDGMESFDPETDGLDFYESLEGMRIELKDAHVTSPPKYDEVAVYVDTNEDQAMTDAGGLLLTEEDANPERVLLDVDGYDVNVKVGDQLDGSVTGIVSYDYSNFKVRTTGEFPTIIDGGTERETTDLAVEEGKLNVATYNMENFSAETSMDKVNRIADSMVNNLKQPDIIGLVEVQDNNGPTDDGTVKADQSYQKLIDAIEAKGGPTYEFAEIAPLDKTDGGQPGGNIRVGFIYNPDRVSMVDKPSGDATTGVEVSAEGLNLNPGRIDPTNEAFDDSRKSLAAEFEFKGQKVLVVTNHFNSKGGDDALFGASYPIELGSQVQRLKQAQVLNDFVDEYEEKVDGANVVVLGDLNDFEFSEPLETLKGDVLTNMTEELPLEERYSYNYQGNSQVLDHILVNNSLAEQTKIDSVNINADFSEADGRASDHDPMLAQIEFGTDVERISGVNRYETAIEVSKKGWDQADTVVIARGDSFPDALAGAPLAYKLDAPILLTKTSTLRSEVKAEIERLGAKHAVILGGDGAISDYVSYQLEGEGLSVERISGEDRYETAANIAARLDGSPEKAIIADGRNYPDALSGASYAAEHGYPVLLTNTKKLPSETKLALSDIGETIVLGGTNAVSEKVMKNLPNPTRYKGSDRYGTSAEIAEELVGDTNTALVATGRDFADALTGSVLAAKLKAPMLLVKPDDLPDEIEALIQEKDYTQYHVLGGTNAVSDEVKNELDDK</sequence>
<name>A0A511WTR5_9BACI</name>
<dbReference type="Pfam" id="PF03372">
    <property type="entry name" value="Exo_endo_phos"/>
    <property type="match status" value="1"/>
</dbReference>
<gene>
    <name evidence="4" type="ORF">HFA01_27810</name>
</gene>
<dbReference type="OrthoDB" id="9801679at2"/>
<feature type="domain" description="LTD" evidence="3">
    <location>
        <begin position="27"/>
        <end position="146"/>
    </location>
</feature>
<dbReference type="GO" id="GO:0003824">
    <property type="term" value="F:catalytic activity"/>
    <property type="evidence" value="ECO:0007669"/>
    <property type="project" value="InterPro"/>
</dbReference>
<dbReference type="Gene3D" id="3.60.10.10">
    <property type="entry name" value="Endonuclease/exonuclease/phosphatase"/>
    <property type="match status" value="1"/>
</dbReference>
<keyword evidence="2" id="KW-0732">Signal</keyword>
<dbReference type="CDD" id="cd04486">
    <property type="entry name" value="YhcR_OBF_like"/>
    <property type="match status" value="1"/>
</dbReference>
<evidence type="ECO:0000313" key="5">
    <source>
        <dbReference type="Proteomes" id="UP000321886"/>
    </source>
</evidence>
<proteinExistence type="predicted"/>
<dbReference type="SUPFAM" id="SSF56219">
    <property type="entry name" value="DNase I-like"/>
    <property type="match status" value="1"/>
</dbReference>
<dbReference type="EMBL" id="BJYD01000024">
    <property type="protein sequence ID" value="GEN54519.1"/>
    <property type="molecule type" value="Genomic_DNA"/>
</dbReference>
<dbReference type="InterPro" id="IPR001322">
    <property type="entry name" value="Lamin_tail_dom"/>
</dbReference>
<dbReference type="Proteomes" id="UP000321886">
    <property type="component" value="Unassembled WGS sequence"/>
</dbReference>
<dbReference type="Pfam" id="PF00932">
    <property type="entry name" value="LTD"/>
    <property type="match status" value="1"/>
</dbReference>
<dbReference type="PANTHER" id="PTHR42834">
    <property type="entry name" value="ENDONUCLEASE/EXONUCLEASE/PHOSPHATASE FAMILY PROTEIN (AFU_ORTHOLOGUE AFUA_3G09210)"/>
    <property type="match status" value="1"/>
</dbReference>
<accession>A0A511WTR5</accession>
<dbReference type="Pfam" id="PF13290">
    <property type="entry name" value="CHB_HEX_C_1"/>
    <property type="match status" value="1"/>
</dbReference>
<evidence type="ECO:0000259" key="3">
    <source>
        <dbReference type="PROSITE" id="PS51841"/>
    </source>
</evidence>
<feature type="chain" id="PRO_5038381890" description="LTD domain-containing protein" evidence="2">
    <location>
        <begin position="28"/>
        <end position="1326"/>
    </location>
</feature>
<comment type="caution">
    <text evidence="4">The sequence shown here is derived from an EMBL/GenBank/DDBJ whole genome shotgun (WGS) entry which is preliminary data.</text>
</comment>
<dbReference type="PANTHER" id="PTHR42834:SF1">
    <property type="entry name" value="ENDONUCLEASE_EXONUCLEASE_PHOSPHATASE FAMILY PROTEIN (AFU_ORTHOLOGUE AFUA_3G09210)"/>
    <property type="match status" value="1"/>
</dbReference>
<dbReference type="Gene3D" id="3.40.50.12090">
    <property type="match status" value="2"/>
</dbReference>
<keyword evidence="5" id="KW-1185">Reference proteome</keyword>
<evidence type="ECO:0000256" key="1">
    <source>
        <dbReference type="SAM" id="MobiDB-lite"/>
    </source>
</evidence>
<feature type="region of interest" description="Disordered" evidence="1">
    <location>
        <begin position="191"/>
        <end position="210"/>
    </location>
</feature>
<dbReference type="InterPro" id="IPR005135">
    <property type="entry name" value="Endo/exonuclease/phosphatase"/>
</dbReference>
<reference evidence="4 5" key="1">
    <citation type="submission" date="2019-07" db="EMBL/GenBank/DDBJ databases">
        <title>Whole genome shotgun sequence of Halobacillus faecis NBRC 103569.</title>
        <authorList>
            <person name="Hosoyama A."/>
            <person name="Uohara A."/>
            <person name="Ohji S."/>
            <person name="Ichikawa N."/>
        </authorList>
    </citation>
    <scope>NUCLEOTIDE SEQUENCE [LARGE SCALE GENOMIC DNA]</scope>
    <source>
        <strain evidence="4 5">NBRC 103569</strain>
    </source>
</reference>
<feature type="compositionally biased region" description="Acidic residues" evidence="1">
    <location>
        <begin position="198"/>
        <end position="210"/>
    </location>
</feature>
<protein>
    <recommendedName>
        <fullName evidence="3">LTD domain-containing protein</fullName>
    </recommendedName>
</protein>
<dbReference type="RefSeq" id="WP_146817157.1">
    <property type="nucleotide sequence ID" value="NZ_BJYD01000024.1"/>
</dbReference>
<dbReference type="InterPro" id="IPR036691">
    <property type="entry name" value="Endo/exonu/phosph_ase_sf"/>
</dbReference>
<dbReference type="Pfam" id="PF04122">
    <property type="entry name" value="CW_binding_2"/>
    <property type="match status" value="3"/>
</dbReference>
<dbReference type="PROSITE" id="PS51841">
    <property type="entry name" value="LTD"/>
    <property type="match status" value="1"/>
</dbReference>
<dbReference type="InterPro" id="IPR059177">
    <property type="entry name" value="GH29D-like_dom"/>
</dbReference>
<dbReference type="CDD" id="cd10283">
    <property type="entry name" value="MnuA_DNase1-like"/>
    <property type="match status" value="1"/>
</dbReference>
<dbReference type="InterPro" id="IPR007253">
    <property type="entry name" value="Cell_wall-bd_2"/>
</dbReference>
<feature type="signal peptide" evidence="2">
    <location>
        <begin position="1"/>
        <end position="27"/>
    </location>
</feature>
<evidence type="ECO:0000313" key="4">
    <source>
        <dbReference type="EMBL" id="GEN54519.1"/>
    </source>
</evidence>